<reference evidence="1" key="1">
    <citation type="journal article" date="2015" name="Nature">
        <title>Complex archaea that bridge the gap between prokaryotes and eukaryotes.</title>
        <authorList>
            <person name="Spang A."/>
            <person name="Saw J.H."/>
            <person name="Jorgensen S.L."/>
            <person name="Zaremba-Niedzwiedzka K."/>
            <person name="Martijn J."/>
            <person name="Lind A.E."/>
            <person name="van Eijk R."/>
            <person name="Schleper C."/>
            <person name="Guy L."/>
            <person name="Ettema T.J."/>
        </authorList>
    </citation>
    <scope>NUCLEOTIDE SEQUENCE</scope>
</reference>
<comment type="caution">
    <text evidence="1">The sequence shown here is derived from an EMBL/GenBank/DDBJ whole genome shotgun (WGS) entry which is preliminary data.</text>
</comment>
<accession>A0A0F9MEY0</accession>
<evidence type="ECO:0000313" key="1">
    <source>
        <dbReference type="EMBL" id="KKN05925.1"/>
    </source>
</evidence>
<dbReference type="EMBL" id="LAZR01004747">
    <property type="protein sequence ID" value="KKN05925.1"/>
    <property type="molecule type" value="Genomic_DNA"/>
</dbReference>
<sequence length="49" mass="6007">MDKDIGSLTWWQKVYWYRDMGLKETYEFLFQQYPGINIKSSLSPTWNLK</sequence>
<dbReference type="AlphaFoldDB" id="A0A0F9MEY0"/>
<gene>
    <name evidence="1" type="ORF">LCGC14_1082540</name>
</gene>
<proteinExistence type="predicted"/>
<protein>
    <submittedName>
        <fullName evidence="1">Uncharacterized protein</fullName>
    </submittedName>
</protein>
<name>A0A0F9MEY0_9ZZZZ</name>
<organism evidence="1">
    <name type="scientific">marine sediment metagenome</name>
    <dbReference type="NCBI Taxonomy" id="412755"/>
    <lineage>
        <taxon>unclassified sequences</taxon>
        <taxon>metagenomes</taxon>
        <taxon>ecological metagenomes</taxon>
    </lineage>
</organism>